<dbReference type="GO" id="GO:0005741">
    <property type="term" value="C:mitochondrial outer membrane"/>
    <property type="evidence" value="ECO:0007669"/>
    <property type="project" value="UniProtKB-SubCell"/>
</dbReference>
<proteinExistence type="inferred from homology"/>
<dbReference type="GO" id="GO:0008320">
    <property type="term" value="F:protein transmembrane transporter activity"/>
    <property type="evidence" value="ECO:0007669"/>
    <property type="project" value="TreeGrafter"/>
</dbReference>
<dbReference type="InterPro" id="IPR011990">
    <property type="entry name" value="TPR-like_helical_dom_sf"/>
</dbReference>
<dbReference type="SMART" id="SM00028">
    <property type="entry name" value="TPR"/>
    <property type="match status" value="6"/>
</dbReference>
<dbReference type="GO" id="GO:0030943">
    <property type="term" value="F:mitochondrion targeting sequence binding"/>
    <property type="evidence" value="ECO:0007669"/>
    <property type="project" value="TreeGrafter"/>
</dbReference>
<keyword evidence="7" id="KW-0496">Mitochondrion</keyword>
<keyword evidence="3" id="KW-0677">Repeat</keyword>
<evidence type="ECO:0000256" key="10">
    <source>
        <dbReference type="PROSITE-ProRule" id="PRU00339"/>
    </source>
</evidence>
<keyword evidence="5 10" id="KW-0802">TPR repeat</keyword>
<evidence type="ECO:0000256" key="12">
    <source>
        <dbReference type="SAM" id="Phobius"/>
    </source>
</evidence>
<keyword evidence="6 12" id="KW-1133">Transmembrane helix</keyword>
<protein>
    <recommendedName>
        <fullName evidence="14">Mitochondrial import receptor subunit TOM70</fullName>
    </recommendedName>
</protein>
<evidence type="ECO:0000256" key="3">
    <source>
        <dbReference type="ARBA" id="ARBA00022737"/>
    </source>
</evidence>
<evidence type="ECO:0000256" key="5">
    <source>
        <dbReference type="ARBA" id="ARBA00022803"/>
    </source>
</evidence>
<evidence type="ECO:0008006" key="14">
    <source>
        <dbReference type="Google" id="ProtNLM"/>
    </source>
</evidence>
<keyword evidence="8 12" id="KW-0472">Membrane</keyword>
<dbReference type="Pfam" id="PF13181">
    <property type="entry name" value="TPR_8"/>
    <property type="match status" value="1"/>
</dbReference>
<dbReference type="Pfam" id="PF13431">
    <property type="entry name" value="TPR_17"/>
    <property type="match status" value="1"/>
</dbReference>
<organism evidence="13">
    <name type="scientific">Lygus hesperus</name>
    <name type="common">Western plant bug</name>
    <dbReference type="NCBI Taxonomy" id="30085"/>
    <lineage>
        <taxon>Eukaryota</taxon>
        <taxon>Metazoa</taxon>
        <taxon>Ecdysozoa</taxon>
        <taxon>Arthropoda</taxon>
        <taxon>Hexapoda</taxon>
        <taxon>Insecta</taxon>
        <taxon>Pterygota</taxon>
        <taxon>Neoptera</taxon>
        <taxon>Paraneoptera</taxon>
        <taxon>Hemiptera</taxon>
        <taxon>Heteroptera</taxon>
        <taxon>Panheteroptera</taxon>
        <taxon>Cimicomorpha</taxon>
        <taxon>Miridae</taxon>
        <taxon>Mirini</taxon>
        <taxon>Lygus</taxon>
    </lineage>
</organism>
<feature type="repeat" description="TPR" evidence="10">
    <location>
        <begin position="330"/>
        <end position="363"/>
    </location>
</feature>
<evidence type="ECO:0000256" key="2">
    <source>
        <dbReference type="ARBA" id="ARBA00022692"/>
    </source>
</evidence>
<dbReference type="PROSITE" id="PS50005">
    <property type="entry name" value="TPR"/>
    <property type="match status" value="3"/>
</dbReference>
<evidence type="ECO:0000256" key="4">
    <source>
        <dbReference type="ARBA" id="ARBA00022787"/>
    </source>
</evidence>
<evidence type="ECO:0000256" key="7">
    <source>
        <dbReference type="ARBA" id="ARBA00023128"/>
    </source>
</evidence>
<dbReference type="GO" id="GO:0030150">
    <property type="term" value="P:protein import into mitochondrial matrix"/>
    <property type="evidence" value="ECO:0007669"/>
    <property type="project" value="TreeGrafter"/>
</dbReference>
<dbReference type="Pfam" id="PF13432">
    <property type="entry name" value="TPR_16"/>
    <property type="match status" value="1"/>
</dbReference>
<feature type="region of interest" description="Disordered" evidence="11">
    <location>
        <begin position="40"/>
        <end position="67"/>
    </location>
</feature>
<evidence type="ECO:0000256" key="6">
    <source>
        <dbReference type="ARBA" id="ARBA00022989"/>
    </source>
</evidence>
<evidence type="ECO:0000313" key="13">
    <source>
        <dbReference type="EMBL" id="JAG50970.1"/>
    </source>
</evidence>
<feature type="transmembrane region" description="Helical" evidence="12">
    <location>
        <begin position="17"/>
        <end position="35"/>
    </location>
</feature>
<dbReference type="InterPro" id="IPR019734">
    <property type="entry name" value="TPR_rpt"/>
</dbReference>
<evidence type="ECO:0000256" key="8">
    <source>
        <dbReference type="ARBA" id="ARBA00023136"/>
    </source>
</evidence>
<feature type="repeat" description="TPR" evidence="10">
    <location>
        <begin position="364"/>
        <end position="397"/>
    </location>
</feature>
<keyword evidence="4" id="KW-1000">Mitochondrion outer membrane</keyword>
<dbReference type="GO" id="GO:0045039">
    <property type="term" value="P:protein insertion into mitochondrial inner membrane"/>
    <property type="evidence" value="ECO:0007669"/>
    <property type="project" value="TreeGrafter"/>
</dbReference>
<dbReference type="PANTHER" id="PTHR46208:SF1">
    <property type="entry name" value="MITOCHONDRIAL IMPORT RECEPTOR SUBUNIT TOM70"/>
    <property type="match status" value="1"/>
</dbReference>
<sequence length="570" mass="63811">MAGDGQVVQIQQSWSRVMLALLIGVPAMGYVFYYMRKHKPKPDSVDGQDSKRKTEKTDSIEKAEIPAELTPETPLQKALKLKEDGNIMYKAKKFPEAIRCYSGAIELCPASEKEYLLSALYQNRAAAYESLDDLEAVISNCTEAIKIKPTYLKALLRRYKACEKLGNLRMAMEDVTACCILQQFSSTEELQNADRILKSLGLEEAEKYMKVKPAVIPSSEFIKHYFNSFSNDPISKYLTSTENGAQEEGEATGLVAAKKAMRNADYENVIPLCSNEINLVKQNNSEPNDAYYEALLLRGTMHLLSSQDVLARADLTEIVEASSVDPKVAVSALLKRAGLFMQDVQMAKAHEDYQTAIRIDPGNSDIYHQMAQMLLLDDKTEEALEQFEKAYTLNPKATIVLTQKLYAEYKLAMKNKNKVKADSAKLRLDEVVSQNPKVTEGFLLLAQIYNENDEYQKAEDVINRAIKADPRNATILVHKGLLRLQWKADVDGSIEEMERAIKLDPKCEFAYETLASVEVQRGNLLKAIPLFEKALPLTKCLREAAHIISLKAAAQAQYTVSSSLGVSFQL</sequence>
<dbReference type="SUPFAM" id="SSF48452">
    <property type="entry name" value="TPR-like"/>
    <property type="match status" value="2"/>
</dbReference>
<keyword evidence="2 12" id="KW-0812">Transmembrane</keyword>
<evidence type="ECO:0000256" key="9">
    <source>
        <dbReference type="ARBA" id="ARBA00038030"/>
    </source>
</evidence>
<dbReference type="Gene3D" id="1.25.40.10">
    <property type="entry name" value="Tetratricopeptide repeat domain"/>
    <property type="match status" value="2"/>
</dbReference>
<accession>A0A0K8SDW5</accession>
<comment type="subcellular location">
    <subcellularLocation>
        <location evidence="1">Mitochondrion outer membrane</location>
        <topology evidence="1">Single-pass membrane protein</topology>
    </subcellularLocation>
</comment>
<name>A0A0K8SDW5_LYGHE</name>
<dbReference type="AlphaFoldDB" id="A0A0K8SDW5"/>
<evidence type="ECO:0000256" key="1">
    <source>
        <dbReference type="ARBA" id="ARBA00004572"/>
    </source>
</evidence>
<dbReference type="PANTHER" id="PTHR46208">
    <property type="entry name" value="MITOCHONDRIAL IMPORT RECEPTOR SUBUNIT TOM70"/>
    <property type="match status" value="1"/>
</dbReference>
<reference evidence="13" key="1">
    <citation type="submission" date="2014-09" db="EMBL/GenBank/DDBJ databases">
        <authorList>
            <person name="Magalhaes I.L.F."/>
            <person name="Oliveira U."/>
            <person name="Santos F.R."/>
            <person name="Vidigal T.H.D.A."/>
            <person name="Brescovit A.D."/>
            <person name="Santos A.J."/>
        </authorList>
    </citation>
    <scope>NUCLEOTIDE SEQUENCE</scope>
</reference>
<dbReference type="EMBL" id="GBRD01014856">
    <property type="protein sequence ID" value="JAG50970.1"/>
    <property type="molecule type" value="Transcribed_RNA"/>
</dbReference>
<feature type="repeat" description="TPR" evidence="10">
    <location>
        <begin position="439"/>
        <end position="472"/>
    </location>
</feature>
<feature type="compositionally biased region" description="Basic and acidic residues" evidence="11">
    <location>
        <begin position="41"/>
        <end position="65"/>
    </location>
</feature>
<comment type="similarity">
    <text evidence="9">Belongs to the Tom70 family.</text>
</comment>
<evidence type="ECO:0000256" key="11">
    <source>
        <dbReference type="SAM" id="MobiDB-lite"/>
    </source>
</evidence>